<evidence type="ECO:0000256" key="4">
    <source>
        <dbReference type="ARBA" id="ARBA00023125"/>
    </source>
</evidence>
<dbReference type="Gene3D" id="3.40.50.2300">
    <property type="match status" value="1"/>
</dbReference>
<dbReference type="SUPFAM" id="SSF46689">
    <property type="entry name" value="Homeodomain-like"/>
    <property type="match status" value="1"/>
</dbReference>
<dbReference type="GO" id="GO:0006355">
    <property type="term" value="P:regulation of DNA-templated transcription"/>
    <property type="evidence" value="ECO:0007669"/>
    <property type="project" value="InterPro"/>
</dbReference>
<dbReference type="InterPro" id="IPR025944">
    <property type="entry name" value="Sigma_54_int_dom_CS"/>
</dbReference>
<keyword evidence="1" id="KW-0547">Nucleotide-binding</keyword>
<keyword evidence="6" id="KW-0804">Transcription</keyword>
<evidence type="ECO:0000256" key="7">
    <source>
        <dbReference type="PROSITE-ProRule" id="PRU00169"/>
    </source>
</evidence>
<dbReference type="Pfam" id="PF25601">
    <property type="entry name" value="AAA_lid_14"/>
    <property type="match status" value="1"/>
</dbReference>
<protein>
    <submittedName>
        <fullName evidence="10">Acetoacetate metabolism regulatory protein AtoC</fullName>
    </submittedName>
</protein>
<keyword evidence="7" id="KW-0597">Phosphoprotein</keyword>
<dbReference type="InterPro" id="IPR058031">
    <property type="entry name" value="AAA_lid_NorR"/>
</dbReference>
<dbReference type="CDD" id="cd00009">
    <property type="entry name" value="AAA"/>
    <property type="match status" value="1"/>
</dbReference>
<keyword evidence="4" id="KW-0238">DNA-binding</keyword>
<reference evidence="10 11" key="1">
    <citation type="submission" date="2019-11" db="EMBL/GenBank/DDBJ databases">
        <title>Comparative genomics of hydrocarbon-degrading Desulfosarcina strains.</title>
        <authorList>
            <person name="Watanabe M."/>
            <person name="Kojima H."/>
            <person name="Fukui M."/>
        </authorList>
    </citation>
    <scope>NUCLEOTIDE SEQUENCE [LARGE SCALE GENOMIC DNA]</scope>
    <source>
        <strain evidence="10 11">28bB2T</strain>
    </source>
</reference>
<accession>A0A5K7ZS63</accession>
<dbReference type="Pfam" id="PF00158">
    <property type="entry name" value="Sigma54_activat"/>
    <property type="match status" value="1"/>
</dbReference>
<name>A0A5K7ZS63_9BACT</name>
<dbReference type="InterPro" id="IPR001789">
    <property type="entry name" value="Sig_transdc_resp-reg_receiver"/>
</dbReference>
<organism evidence="10 11">
    <name type="scientific">Desulfosarcina ovata subsp. sediminis</name>
    <dbReference type="NCBI Taxonomy" id="885957"/>
    <lineage>
        <taxon>Bacteria</taxon>
        <taxon>Pseudomonadati</taxon>
        <taxon>Thermodesulfobacteriota</taxon>
        <taxon>Desulfobacteria</taxon>
        <taxon>Desulfobacterales</taxon>
        <taxon>Desulfosarcinaceae</taxon>
        <taxon>Desulfosarcina</taxon>
    </lineage>
</organism>
<dbReference type="GO" id="GO:0005524">
    <property type="term" value="F:ATP binding"/>
    <property type="evidence" value="ECO:0007669"/>
    <property type="project" value="UniProtKB-KW"/>
</dbReference>
<dbReference type="PROSITE" id="PS00688">
    <property type="entry name" value="SIGMA54_INTERACT_3"/>
    <property type="match status" value="1"/>
</dbReference>
<dbReference type="SMART" id="SM00448">
    <property type="entry name" value="REC"/>
    <property type="match status" value="1"/>
</dbReference>
<dbReference type="SMART" id="SM00382">
    <property type="entry name" value="AAA"/>
    <property type="match status" value="1"/>
</dbReference>
<dbReference type="InterPro" id="IPR002197">
    <property type="entry name" value="HTH_Fis"/>
</dbReference>
<dbReference type="Proteomes" id="UP000425960">
    <property type="component" value="Chromosome"/>
</dbReference>
<dbReference type="PANTHER" id="PTHR32071">
    <property type="entry name" value="TRANSCRIPTIONAL REGULATORY PROTEIN"/>
    <property type="match status" value="1"/>
</dbReference>
<evidence type="ECO:0000313" key="10">
    <source>
        <dbReference type="EMBL" id="BBO83057.1"/>
    </source>
</evidence>
<dbReference type="GO" id="GO:0000160">
    <property type="term" value="P:phosphorelay signal transduction system"/>
    <property type="evidence" value="ECO:0007669"/>
    <property type="project" value="InterPro"/>
</dbReference>
<gene>
    <name evidence="10" type="ORF">DSCO28_36230</name>
</gene>
<dbReference type="SUPFAM" id="SSF52540">
    <property type="entry name" value="P-loop containing nucleoside triphosphate hydrolases"/>
    <property type="match status" value="1"/>
</dbReference>
<dbReference type="SUPFAM" id="SSF52172">
    <property type="entry name" value="CheY-like"/>
    <property type="match status" value="1"/>
</dbReference>
<dbReference type="PANTHER" id="PTHR32071:SF117">
    <property type="entry name" value="PTS-DEPENDENT DIHYDROXYACETONE KINASE OPERON REGULATORY PROTEIN-RELATED"/>
    <property type="match status" value="1"/>
</dbReference>
<evidence type="ECO:0000259" key="8">
    <source>
        <dbReference type="PROSITE" id="PS50045"/>
    </source>
</evidence>
<dbReference type="Gene3D" id="1.10.10.60">
    <property type="entry name" value="Homeodomain-like"/>
    <property type="match status" value="1"/>
</dbReference>
<dbReference type="PRINTS" id="PR01590">
    <property type="entry name" value="HTHFIS"/>
</dbReference>
<keyword evidence="5" id="KW-0010">Activator</keyword>
<evidence type="ECO:0000256" key="1">
    <source>
        <dbReference type="ARBA" id="ARBA00022741"/>
    </source>
</evidence>
<evidence type="ECO:0000256" key="5">
    <source>
        <dbReference type="ARBA" id="ARBA00023159"/>
    </source>
</evidence>
<dbReference type="InterPro" id="IPR002078">
    <property type="entry name" value="Sigma_54_int"/>
</dbReference>
<dbReference type="KEGG" id="dov:DSCO28_36230"/>
<dbReference type="InterPro" id="IPR025943">
    <property type="entry name" value="Sigma_54_int_dom_ATP-bd_2"/>
</dbReference>
<dbReference type="PROSITE" id="PS50110">
    <property type="entry name" value="RESPONSE_REGULATORY"/>
    <property type="match status" value="1"/>
</dbReference>
<dbReference type="InterPro" id="IPR011006">
    <property type="entry name" value="CheY-like_superfamily"/>
</dbReference>
<dbReference type="Gene3D" id="3.40.50.300">
    <property type="entry name" value="P-loop containing nucleotide triphosphate hydrolases"/>
    <property type="match status" value="1"/>
</dbReference>
<dbReference type="PROSITE" id="PS00676">
    <property type="entry name" value="SIGMA54_INTERACT_2"/>
    <property type="match status" value="1"/>
</dbReference>
<dbReference type="PROSITE" id="PS00675">
    <property type="entry name" value="SIGMA54_INTERACT_1"/>
    <property type="match status" value="1"/>
</dbReference>
<keyword evidence="2" id="KW-0067">ATP-binding</keyword>
<feature type="domain" description="Response regulatory" evidence="9">
    <location>
        <begin position="6"/>
        <end position="120"/>
    </location>
</feature>
<dbReference type="GO" id="GO:0043565">
    <property type="term" value="F:sequence-specific DNA binding"/>
    <property type="evidence" value="ECO:0007669"/>
    <property type="project" value="InterPro"/>
</dbReference>
<sequence length="455" mass="50406">MPESYRLLVVDDDTAHRTMLRTLVGGWGYTIAEADDGDSAIEAVQAAPVDLVLMDIRMVRVSGIEALERIKSINPAIPIVLMTAYASVDMAVEALKKGAYDYLIKPLDFDKLRLTLTRSLEHIHLKRENQQLKDQLATGTLTAEMIGSSPAMVRLMETVAQVAVSEATVMITGESGTGKELVAAAIHTNSPRKAGPLVKVNCAAITETLLESELFGHEKGAFTGADRRKEGRFVQAHGGSLFLDEVGEMPIAMQVKLLRVLQERELTRVGGDQVIAVDVRLIVATNRDLARMVNDGTFREDLYYRLNVVELQTPPLRQRREDIPLLATHFLNRFAEKNHKTVDRFSPRAMDLLIRHDWPGNVRELMNTIERAVVLSRSDCLDEADFHVLAKDAPDVDAAPSGAVFPTDLPLEQIEREAIANTLSSAGGNKSEAARRLGITRKTLREKIKKYNILQ</sequence>
<evidence type="ECO:0000256" key="3">
    <source>
        <dbReference type="ARBA" id="ARBA00023015"/>
    </source>
</evidence>
<dbReference type="InterPro" id="IPR009057">
    <property type="entry name" value="Homeodomain-like_sf"/>
</dbReference>
<evidence type="ECO:0000256" key="2">
    <source>
        <dbReference type="ARBA" id="ARBA00022840"/>
    </source>
</evidence>
<feature type="domain" description="Sigma-54 factor interaction" evidence="8">
    <location>
        <begin position="145"/>
        <end position="374"/>
    </location>
</feature>
<dbReference type="Pfam" id="PF00072">
    <property type="entry name" value="Response_reg"/>
    <property type="match status" value="1"/>
</dbReference>
<dbReference type="FunFam" id="3.40.50.300:FF:000006">
    <property type="entry name" value="DNA-binding transcriptional regulator NtrC"/>
    <property type="match status" value="1"/>
</dbReference>
<evidence type="ECO:0000313" key="11">
    <source>
        <dbReference type="Proteomes" id="UP000425960"/>
    </source>
</evidence>
<proteinExistence type="predicted"/>
<keyword evidence="3" id="KW-0805">Transcription regulation</keyword>
<dbReference type="PROSITE" id="PS50045">
    <property type="entry name" value="SIGMA54_INTERACT_4"/>
    <property type="match status" value="1"/>
</dbReference>
<dbReference type="FunFam" id="1.10.8.60:FF:000014">
    <property type="entry name" value="DNA-binding transcriptional regulator NtrC"/>
    <property type="match status" value="1"/>
</dbReference>
<dbReference type="InterPro" id="IPR003593">
    <property type="entry name" value="AAA+_ATPase"/>
</dbReference>
<dbReference type="Pfam" id="PF02954">
    <property type="entry name" value="HTH_8"/>
    <property type="match status" value="1"/>
</dbReference>
<evidence type="ECO:0000256" key="6">
    <source>
        <dbReference type="ARBA" id="ARBA00023163"/>
    </source>
</evidence>
<dbReference type="RefSeq" id="WP_155323350.1">
    <property type="nucleotide sequence ID" value="NZ_AP021876.1"/>
</dbReference>
<dbReference type="InterPro" id="IPR027417">
    <property type="entry name" value="P-loop_NTPase"/>
</dbReference>
<dbReference type="Gene3D" id="1.10.8.60">
    <property type="match status" value="1"/>
</dbReference>
<dbReference type="AlphaFoldDB" id="A0A5K7ZS63"/>
<dbReference type="CDD" id="cd00156">
    <property type="entry name" value="REC"/>
    <property type="match status" value="1"/>
</dbReference>
<evidence type="ECO:0000259" key="9">
    <source>
        <dbReference type="PROSITE" id="PS50110"/>
    </source>
</evidence>
<dbReference type="InterPro" id="IPR025662">
    <property type="entry name" value="Sigma_54_int_dom_ATP-bd_1"/>
</dbReference>
<feature type="modified residue" description="4-aspartylphosphate" evidence="7">
    <location>
        <position position="55"/>
    </location>
</feature>
<dbReference type="EMBL" id="AP021876">
    <property type="protein sequence ID" value="BBO83057.1"/>
    <property type="molecule type" value="Genomic_DNA"/>
</dbReference>